<evidence type="ECO:0000259" key="1">
    <source>
        <dbReference type="Pfam" id="PF22936"/>
    </source>
</evidence>
<evidence type="ECO:0000313" key="2">
    <source>
        <dbReference type="EMBL" id="KIO25455.1"/>
    </source>
</evidence>
<dbReference type="HOGENOM" id="CLU_2339357_0_0_1"/>
<accession>A0A0C3Q7B0</accession>
<dbReference type="Pfam" id="PF22936">
    <property type="entry name" value="Pol_BBD"/>
    <property type="match status" value="1"/>
</dbReference>
<evidence type="ECO:0000313" key="3">
    <source>
        <dbReference type="Proteomes" id="UP000054248"/>
    </source>
</evidence>
<feature type="non-terminal residue" evidence="2">
    <location>
        <position position="1"/>
    </location>
</feature>
<sequence>DTQWNTDTGATSCMTPHRHWIRDMTPCCIPVRIATDEVVYALGKGSVLFQPVVGGMKLCPVLFSRVLVPDINNNLFAVALGSASPLYLYRTRYIRFTM</sequence>
<reference evidence="2 3" key="1">
    <citation type="submission" date="2014-04" db="EMBL/GenBank/DDBJ databases">
        <authorList>
            <consortium name="DOE Joint Genome Institute"/>
            <person name="Kuo A."/>
            <person name="Girlanda M."/>
            <person name="Perotto S."/>
            <person name="Kohler A."/>
            <person name="Nagy L.G."/>
            <person name="Floudas D."/>
            <person name="Copeland A."/>
            <person name="Barry K.W."/>
            <person name="Cichocki N."/>
            <person name="Veneault-Fourrey C."/>
            <person name="LaButti K."/>
            <person name="Lindquist E.A."/>
            <person name="Lipzen A."/>
            <person name="Lundell T."/>
            <person name="Morin E."/>
            <person name="Murat C."/>
            <person name="Sun H."/>
            <person name="Tunlid A."/>
            <person name="Henrissat B."/>
            <person name="Grigoriev I.V."/>
            <person name="Hibbett D.S."/>
            <person name="Martin F."/>
            <person name="Nordberg H.P."/>
            <person name="Cantor M.N."/>
            <person name="Hua S.X."/>
        </authorList>
    </citation>
    <scope>NUCLEOTIDE SEQUENCE [LARGE SCALE GENOMIC DNA]</scope>
    <source>
        <strain evidence="2 3">MUT 4182</strain>
    </source>
</reference>
<feature type="domain" description="Retrovirus-related Pol polyprotein from transposon TNT 1-94-like beta-barrel" evidence="1">
    <location>
        <begin position="4"/>
        <end position="79"/>
    </location>
</feature>
<proteinExistence type="predicted"/>
<dbReference type="InterPro" id="IPR054722">
    <property type="entry name" value="PolX-like_BBD"/>
</dbReference>
<dbReference type="EMBL" id="KN823041">
    <property type="protein sequence ID" value="KIO25455.1"/>
    <property type="molecule type" value="Genomic_DNA"/>
</dbReference>
<dbReference type="AlphaFoldDB" id="A0A0C3Q7B0"/>
<dbReference type="Proteomes" id="UP000054248">
    <property type="component" value="Unassembled WGS sequence"/>
</dbReference>
<reference evidence="3" key="2">
    <citation type="submission" date="2015-01" db="EMBL/GenBank/DDBJ databases">
        <title>Evolutionary Origins and Diversification of the Mycorrhizal Mutualists.</title>
        <authorList>
            <consortium name="DOE Joint Genome Institute"/>
            <consortium name="Mycorrhizal Genomics Consortium"/>
            <person name="Kohler A."/>
            <person name="Kuo A."/>
            <person name="Nagy L.G."/>
            <person name="Floudas D."/>
            <person name="Copeland A."/>
            <person name="Barry K.W."/>
            <person name="Cichocki N."/>
            <person name="Veneault-Fourrey C."/>
            <person name="LaButti K."/>
            <person name="Lindquist E.A."/>
            <person name="Lipzen A."/>
            <person name="Lundell T."/>
            <person name="Morin E."/>
            <person name="Murat C."/>
            <person name="Riley R."/>
            <person name="Ohm R."/>
            <person name="Sun H."/>
            <person name="Tunlid A."/>
            <person name="Henrissat B."/>
            <person name="Grigoriev I.V."/>
            <person name="Hibbett D.S."/>
            <person name="Martin F."/>
        </authorList>
    </citation>
    <scope>NUCLEOTIDE SEQUENCE [LARGE SCALE GENOMIC DNA]</scope>
    <source>
        <strain evidence="3">MUT 4182</strain>
    </source>
</reference>
<protein>
    <recommendedName>
        <fullName evidence="1">Retrovirus-related Pol polyprotein from transposon TNT 1-94-like beta-barrel domain-containing protein</fullName>
    </recommendedName>
</protein>
<organism evidence="2 3">
    <name type="scientific">Tulasnella calospora MUT 4182</name>
    <dbReference type="NCBI Taxonomy" id="1051891"/>
    <lineage>
        <taxon>Eukaryota</taxon>
        <taxon>Fungi</taxon>
        <taxon>Dikarya</taxon>
        <taxon>Basidiomycota</taxon>
        <taxon>Agaricomycotina</taxon>
        <taxon>Agaricomycetes</taxon>
        <taxon>Cantharellales</taxon>
        <taxon>Tulasnellaceae</taxon>
        <taxon>Tulasnella</taxon>
    </lineage>
</organism>
<dbReference type="OrthoDB" id="5598079at2759"/>
<name>A0A0C3Q7B0_9AGAM</name>
<gene>
    <name evidence="2" type="ORF">M407DRAFT_75659</name>
</gene>
<keyword evidence="3" id="KW-1185">Reference proteome</keyword>